<keyword evidence="1" id="KW-1133">Transmembrane helix</keyword>
<reference evidence="2" key="1">
    <citation type="submission" date="2020-01" db="EMBL/GenBank/DDBJ databases">
        <authorList>
            <person name="Qin S."/>
        </authorList>
    </citation>
    <scope>NUCLEOTIDE SEQUENCE</scope>
    <source>
        <strain evidence="2">CVir17-16-YZ6g</strain>
        <plasmid evidence="2">p17-15-vir-like</plasmid>
    </source>
</reference>
<geneLocation type="plasmid" evidence="2">
    <name>p17-15-vir-like</name>
</geneLocation>
<proteinExistence type="predicted"/>
<name>A0A8B0SUL4_KLEPN</name>
<sequence length="65" mass="7547">MISFSEAFSLGSQYRQQINPRAGTRSQNSQCEISRITLSLVFIFFLHELITAYLPSLYTSLYMLY</sequence>
<keyword evidence="1" id="KW-0472">Membrane</keyword>
<organism evidence="2">
    <name type="scientific">Klebsiella pneumoniae</name>
    <dbReference type="NCBI Taxonomy" id="573"/>
    <lineage>
        <taxon>Bacteria</taxon>
        <taxon>Pseudomonadati</taxon>
        <taxon>Pseudomonadota</taxon>
        <taxon>Gammaproteobacteria</taxon>
        <taxon>Enterobacterales</taxon>
        <taxon>Enterobacteriaceae</taxon>
        <taxon>Klebsiella/Raoultella group</taxon>
        <taxon>Klebsiella</taxon>
        <taxon>Klebsiella pneumoniae complex</taxon>
    </lineage>
</organism>
<dbReference type="EMBL" id="MN956836">
    <property type="protein sequence ID" value="QTX14916.1"/>
    <property type="molecule type" value="Genomic_DNA"/>
</dbReference>
<dbReference type="AlphaFoldDB" id="A0A8B0SUL4"/>
<evidence type="ECO:0000256" key="1">
    <source>
        <dbReference type="SAM" id="Phobius"/>
    </source>
</evidence>
<evidence type="ECO:0000313" key="2">
    <source>
        <dbReference type="EMBL" id="QTX14916.1"/>
    </source>
</evidence>
<accession>A0A8B0SUL4</accession>
<keyword evidence="1" id="KW-0812">Transmembrane</keyword>
<protein>
    <submittedName>
        <fullName evidence="2">Uncharacterized protein</fullName>
    </submittedName>
</protein>
<feature type="transmembrane region" description="Helical" evidence="1">
    <location>
        <begin position="36"/>
        <end position="58"/>
    </location>
</feature>
<keyword evidence="2" id="KW-0614">Plasmid</keyword>